<dbReference type="PANTHER" id="PTHR44943">
    <property type="entry name" value="CELLULOSE SYNTHASE OPERON PROTEIN C"/>
    <property type="match status" value="1"/>
</dbReference>
<evidence type="ECO:0000313" key="6">
    <source>
        <dbReference type="Proteomes" id="UP001608902"/>
    </source>
</evidence>
<accession>A0ABD6EBN0</accession>
<proteinExistence type="predicted"/>
<dbReference type="InterPro" id="IPR051685">
    <property type="entry name" value="Ycf3/AcsC/BcsC/TPR_MFPF"/>
</dbReference>
<dbReference type="InterPro" id="IPR011990">
    <property type="entry name" value="TPR-like_helical_dom_sf"/>
</dbReference>
<dbReference type="InterPro" id="IPR032076">
    <property type="entry name" value="TTC5_OB"/>
</dbReference>
<evidence type="ECO:0000256" key="3">
    <source>
        <dbReference type="PROSITE-ProRule" id="PRU00339"/>
    </source>
</evidence>
<dbReference type="InterPro" id="IPR038645">
    <property type="entry name" value="TTC5_OB_sf"/>
</dbReference>
<dbReference type="Pfam" id="PF07719">
    <property type="entry name" value="TPR_2"/>
    <property type="match status" value="1"/>
</dbReference>
<dbReference type="Gene3D" id="1.25.40.10">
    <property type="entry name" value="Tetratricopeptide repeat domain"/>
    <property type="match status" value="1"/>
</dbReference>
<dbReference type="PANTHER" id="PTHR44943:SF4">
    <property type="entry name" value="TPR REPEAT-CONTAINING PROTEIN MJ0798"/>
    <property type="match status" value="1"/>
</dbReference>
<feature type="repeat" description="TPR" evidence="3">
    <location>
        <begin position="92"/>
        <end position="125"/>
    </location>
</feature>
<dbReference type="InterPro" id="IPR019734">
    <property type="entry name" value="TPR_rpt"/>
</dbReference>
<keyword evidence="6" id="KW-1185">Reference proteome</keyword>
<evidence type="ECO:0000259" key="4">
    <source>
        <dbReference type="Pfam" id="PF16669"/>
    </source>
</evidence>
<feature type="domain" description="Tetratricopeptide repeat protein 5 OB fold" evidence="4">
    <location>
        <begin position="308"/>
        <end position="425"/>
    </location>
</feature>
<gene>
    <name evidence="5" type="ORF">AB6A40_003371</name>
</gene>
<dbReference type="InterPro" id="IPR013105">
    <property type="entry name" value="TPR_2"/>
</dbReference>
<dbReference type="Proteomes" id="UP001608902">
    <property type="component" value="Unassembled WGS sequence"/>
</dbReference>
<dbReference type="EMBL" id="JBGFUD010001712">
    <property type="protein sequence ID" value="MFH4976662.1"/>
    <property type="molecule type" value="Genomic_DNA"/>
</dbReference>
<keyword evidence="1" id="KW-0677">Repeat</keyword>
<dbReference type="AlphaFoldDB" id="A0ABD6EBN0"/>
<reference evidence="5 6" key="1">
    <citation type="submission" date="2024-08" db="EMBL/GenBank/DDBJ databases">
        <title>Gnathostoma spinigerum genome.</title>
        <authorList>
            <person name="Gonzalez-Bertolin B."/>
            <person name="Monzon S."/>
            <person name="Zaballos A."/>
            <person name="Jimenez P."/>
            <person name="Dekumyoy P."/>
            <person name="Varona S."/>
            <person name="Cuesta I."/>
            <person name="Sumanam S."/>
            <person name="Adisakwattana P."/>
            <person name="Gasser R.B."/>
            <person name="Hernandez-Gonzalez A."/>
            <person name="Young N.D."/>
            <person name="Perteguer M.J."/>
        </authorList>
    </citation>
    <scope>NUCLEOTIDE SEQUENCE [LARGE SCALE GENOMIC DNA]</scope>
    <source>
        <strain evidence="5">AL3</strain>
        <tissue evidence="5">Liver</tissue>
    </source>
</reference>
<evidence type="ECO:0000256" key="2">
    <source>
        <dbReference type="ARBA" id="ARBA00022803"/>
    </source>
</evidence>
<evidence type="ECO:0000256" key="1">
    <source>
        <dbReference type="ARBA" id="ARBA00022737"/>
    </source>
</evidence>
<protein>
    <recommendedName>
        <fullName evidence="4">Tetratricopeptide repeat protein 5 OB fold domain-containing protein</fullName>
    </recommendedName>
</protein>
<dbReference type="SUPFAM" id="SSF48452">
    <property type="entry name" value="TPR-like"/>
    <property type="match status" value="1"/>
</dbReference>
<keyword evidence="2 3" id="KW-0802">TPR repeat</keyword>
<organism evidence="5 6">
    <name type="scientific">Gnathostoma spinigerum</name>
    <dbReference type="NCBI Taxonomy" id="75299"/>
    <lineage>
        <taxon>Eukaryota</taxon>
        <taxon>Metazoa</taxon>
        <taxon>Ecdysozoa</taxon>
        <taxon>Nematoda</taxon>
        <taxon>Chromadorea</taxon>
        <taxon>Rhabditida</taxon>
        <taxon>Spirurina</taxon>
        <taxon>Gnathostomatomorpha</taxon>
        <taxon>Gnathostomatoidea</taxon>
        <taxon>Gnathostomatidae</taxon>
        <taxon>Gnathostoma</taxon>
    </lineage>
</organism>
<dbReference type="SMART" id="SM00028">
    <property type="entry name" value="TPR"/>
    <property type="match status" value="3"/>
</dbReference>
<comment type="caution">
    <text evidence="5">The sequence shown here is derived from an EMBL/GenBank/DDBJ whole genome shotgun (WGS) entry which is preliminary data.</text>
</comment>
<dbReference type="Gene3D" id="2.40.50.550">
    <property type="match status" value="1"/>
</dbReference>
<dbReference type="PROSITE" id="PS50005">
    <property type="entry name" value="TPR"/>
    <property type="match status" value="1"/>
</dbReference>
<sequence length="434" mass="49594">MDVIEKKIVDIEKTRDMFWELYPNKTAAERNEMIRELAFALIQEIPLETTDTMVAKASYNLLRGRILNLSPEFDRKCEEHLSRAVKMNPELSEAWRELGECWLKKGDPQSAVYCFQESLKRNRTAKCLCALATARRYENAMMSTKKDVVNSHEESIRLCLEAVTTEPQNSFAWYSLGNAYLMQFFTKNQQNVKTLESARKAYETALRLGDDLHLPELHINYASALKFDQRYAECLKHLKLAYKYNPGMVECQERLHNLNSFLVRTNEAVRRKGRIKPKRLADMLKSMKAEDDLATVDSLFMHKGIPAEVKPFSSLHEGLNRGVIIYGKVVGAVPVDDEVFYTFVACDKKGDCFAFTVYNYSPKFEMVIGDDLLLFEPFKVKVQVSGVRDESSDSDIDIDINLIRIPTPLGLIKNGKFLGPESSAPCAVRMSFSK</sequence>
<name>A0ABD6EBN0_9BILA</name>
<dbReference type="Pfam" id="PF16669">
    <property type="entry name" value="TTC5_OB"/>
    <property type="match status" value="1"/>
</dbReference>
<evidence type="ECO:0000313" key="5">
    <source>
        <dbReference type="EMBL" id="MFH4976662.1"/>
    </source>
</evidence>